<evidence type="ECO:0000313" key="1">
    <source>
        <dbReference type="EMBL" id="CAB4813611.1"/>
    </source>
</evidence>
<evidence type="ECO:0000313" key="2">
    <source>
        <dbReference type="EMBL" id="CAB4992729.1"/>
    </source>
</evidence>
<dbReference type="AlphaFoldDB" id="A0A6J6YVX9"/>
<sequence>MNAEAGGVATSTSVTSGSSIGKGWELCRYFASDRELSIELGLGCGIKRVVADRMVVTISKKGETLVVDIGNTC</sequence>
<gene>
    <name evidence="1" type="ORF">UFOPK3010_01300</name>
    <name evidence="2" type="ORF">UFOPK3927_01398</name>
</gene>
<protein>
    <submittedName>
        <fullName evidence="1">Unannotated protein</fullName>
    </submittedName>
</protein>
<accession>A0A6J6YVX9</accession>
<dbReference type="EMBL" id="CAFBOK010000179">
    <property type="protein sequence ID" value="CAB4992729.1"/>
    <property type="molecule type" value="Genomic_DNA"/>
</dbReference>
<reference evidence="1" key="1">
    <citation type="submission" date="2020-05" db="EMBL/GenBank/DDBJ databases">
        <authorList>
            <person name="Chiriac C."/>
            <person name="Salcher M."/>
            <person name="Ghai R."/>
            <person name="Kavagutti S V."/>
        </authorList>
    </citation>
    <scope>NUCLEOTIDE SEQUENCE</scope>
</reference>
<proteinExistence type="predicted"/>
<organism evidence="1">
    <name type="scientific">freshwater metagenome</name>
    <dbReference type="NCBI Taxonomy" id="449393"/>
    <lineage>
        <taxon>unclassified sequences</taxon>
        <taxon>metagenomes</taxon>
        <taxon>ecological metagenomes</taxon>
    </lineage>
</organism>
<dbReference type="EMBL" id="CAFAAM010000199">
    <property type="protein sequence ID" value="CAB4813611.1"/>
    <property type="molecule type" value="Genomic_DNA"/>
</dbReference>
<name>A0A6J6YVX9_9ZZZZ</name>